<protein>
    <submittedName>
        <fullName evidence="2">Uncharacterized protein</fullName>
    </submittedName>
</protein>
<dbReference type="AlphaFoldDB" id="A0A0A8ZFR1"/>
<organism evidence="2">
    <name type="scientific">Arundo donax</name>
    <name type="common">Giant reed</name>
    <name type="synonym">Donax arundinaceus</name>
    <dbReference type="NCBI Taxonomy" id="35708"/>
    <lineage>
        <taxon>Eukaryota</taxon>
        <taxon>Viridiplantae</taxon>
        <taxon>Streptophyta</taxon>
        <taxon>Embryophyta</taxon>
        <taxon>Tracheophyta</taxon>
        <taxon>Spermatophyta</taxon>
        <taxon>Magnoliopsida</taxon>
        <taxon>Liliopsida</taxon>
        <taxon>Poales</taxon>
        <taxon>Poaceae</taxon>
        <taxon>PACMAD clade</taxon>
        <taxon>Arundinoideae</taxon>
        <taxon>Arundineae</taxon>
        <taxon>Arundo</taxon>
    </lineage>
</organism>
<reference evidence="2" key="1">
    <citation type="submission" date="2014-09" db="EMBL/GenBank/DDBJ databases">
        <authorList>
            <person name="Magalhaes I.L.F."/>
            <person name="Oliveira U."/>
            <person name="Santos F.R."/>
            <person name="Vidigal T.H.D.A."/>
            <person name="Brescovit A.D."/>
            <person name="Santos A.J."/>
        </authorList>
    </citation>
    <scope>NUCLEOTIDE SEQUENCE</scope>
    <source>
        <tissue evidence="2">Shoot tissue taken approximately 20 cm above the soil surface</tissue>
    </source>
</reference>
<sequence>MCTPVPTQESSGRTRSLDLEG</sequence>
<name>A0A0A8ZFR1_ARUDO</name>
<accession>A0A0A8ZFR1</accession>
<feature type="compositionally biased region" description="Polar residues" evidence="1">
    <location>
        <begin position="1"/>
        <end position="14"/>
    </location>
</feature>
<evidence type="ECO:0000313" key="2">
    <source>
        <dbReference type="EMBL" id="JAD35575.1"/>
    </source>
</evidence>
<evidence type="ECO:0000256" key="1">
    <source>
        <dbReference type="SAM" id="MobiDB-lite"/>
    </source>
</evidence>
<reference evidence="2" key="2">
    <citation type="journal article" date="2015" name="Data Brief">
        <title>Shoot transcriptome of the giant reed, Arundo donax.</title>
        <authorList>
            <person name="Barrero R.A."/>
            <person name="Guerrero F.D."/>
            <person name="Moolhuijzen P."/>
            <person name="Goolsby J.A."/>
            <person name="Tidwell J."/>
            <person name="Bellgard S.E."/>
            <person name="Bellgard M.I."/>
        </authorList>
    </citation>
    <scope>NUCLEOTIDE SEQUENCE</scope>
    <source>
        <tissue evidence="2">Shoot tissue taken approximately 20 cm above the soil surface</tissue>
    </source>
</reference>
<proteinExistence type="predicted"/>
<dbReference type="EMBL" id="GBRH01262320">
    <property type="protein sequence ID" value="JAD35575.1"/>
    <property type="molecule type" value="Transcribed_RNA"/>
</dbReference>
<feature type="region of interest" description="Disordered" evidence="1">
    <location>
        <begin position="1"/>
        <end position="21"/>
    </location>
</feature>